<dbReference type="Proteomes" id="UP000218606">
    <property type="component" value="Chromosome"/>
</dbReference>
<feature type="transmembrane region" description="Helical" evidence="5">
    <location>
        <begin position="57"/>
        <end position="79"/>
    </location>
</feature>
<comment type="subcellular location">
    <subcellularLocation>
        <location evidence="1">Cell membrane</location>
        <topology evidence="1">Multi-pass membrane protein</topology>
    </subcellularLocation>
</comment>
<keyword evidence="3 5" id="KW-1133">Transmembrane helix</keyword>
<dbReference type="Pfam" id="PF13748">
    <property type="entry name" value="ABC_membrane_3"/>
    <property type="match status" value="1"/>
</dbReference>
<gene>
    <name evidence="7" type="ORF">PhaeoP13_02386</name>
</gene>
<dbReference type="EMBL" id="CP010767">
    <property type="protein sequence ID" value="ATG44300.1"/>
    <property type="molecule type" value="Genomic_DNA"/>
</dbReference>
<reference evidence="7 8" key="1">
    <citation type="journal article" date="2017" name="Front. Microbiol.">
        <title>Phaeobacter piscinae sp. nov., a species of the Roseobacter group and potential aquaculture probiont.</title>
        <authorList>
            <person name="Sonnenschein E.C."/>
            <person name="Phippen C.B.W."/>
            <person name="Nielsen K.F."/>
            <person name="Mateiu R.V."/>
            <person name="Melchiorsen J."/>
            <person name="Gram L."/>
            <person name="Overmann J."/>
            <person name="Freese H.M."/>
        </authorList>
    </citation>
    <scope>NUCLEOTIDE SEQUENCE [LARGE SCALE GENOMIC DNA]</scope>
    <source>
        <strain evidence="7 8">P13</strain>
    </source>
</reference>
<evidence type="ECO:0000256" key="3">
    <source>
        <dbReference type="ARBA" id="ARBA00022989"/>
    </source>
</evidence>
<dbReference type="GO" id="GO:0140359">
    <property type="term" value="F:ABC-type transporter activity"/>
    <property type="evidence" value="ECO:0007669"/>
    <property type="project" value="InterPro"/>
</dbReference>
<proteinExistence type="predicted"/>
<evidence type="ECO:0000313" key="8">
    <source>
        <dbReference type="Proteomes" id="UP000218606"/>
    </source>
</evidence>
<keyword evidence="2 5" id="KW-0812">Transmembrane</keyword>
<evidence type="ECO:0000256" key="4">
    <source>
        <dbReference type="ARBA" id="ARBA00023136"/>
    </source>
</evidence>
<dbReference type="RefSeq" id="WP_096872115.1">
    <property type="nucleotide sequence ID" value="NZ_CP010715.1"/>
</dbReference>
<organism evidence="7 8">
    <name type="scientific">Phaeobacter piscinae</name>
    <dbReference type="NCBI Taxonomy" id="1580596"/>
    <lineage>
        <taxon>Bacteria</taxon>
        <taxon>Pseudomonadati</taxon>
        <taxon>Pseudomonadota</taxon>
        <taxon>Alphaproteobacteria</taxon>
        <taxon>Rhodobacterales</taxon>
        <taxon>Roseobacteraceae</taxon>
        <taxon>Phaeobacter</taxon>
    </lineage>
</organism>
<name>A0AAN1GSG9_9RHOB</name>
<feature type="domain" description="ABC transmembrane type-1" evidence="6">
    <location>
        <begin position="19"/>
        <end position="253"/>
    </location>
</feature>
<dbReference type="GO" id="GO:0005524">
    <property type="term" value="F:ATP binding"/>
    <property type="evidence" value="ECO:0007669"/>
    <property type="project" value="InterPro"/>
</dbReference>
<dbReference type="Gene3D" id="1.20.1560.10">
    <property type="entry name" value="ABC transporter type 1, transmembrane domain"/>
    <property type="match status" value="1"/>
</dbReference>
<evidence type="ECO:0000259" key="6">
    <source>
        <dbReference type="Pfam" id="PF13748"/>
    </source>
</evidence>
<dbReference type="GO" id="GO:0005886">
    <property type="term" value="C:plasma membrane"/>
    <property type="evidence" value="ECO:0007669"/>
    <property type="project" value="UniProtKB-SubCell"/>
</dbReference>
<protein>
    <recommendedName>
        <fullName evidence="6">ABC transmembrane type-1 domain-containing protein</fullName>
    </recommendedName>
</protein>
<dbReference type="InterPro" id="IPR036640">
    <property type="entry name" value="ABC1_TM_sf"/>
</dbReference>
<dbReference type="InterPro" id="IPR011527">
    <property type="entry name" value="ABC1_TM_dom"/>
</dbReference>
<dbReference type="AlphaFoldDB" id="A0AAN1GSG9"/>
<keyword evidence="4 5" id="KW-0472">Membrane</keyword>
<evidence type="ECO:0000256" key="5">
    <source>
        <dbReference type="SAM" id="Phobius"/>
    </source>
</evidence>
<evidence type="ECO:0000256" key="1">
    <source>
        <dbReference type="ARBA" id="ARBA00004651"/>
    </source>
</evidence>
<evidence type="ECO:0000256" key="2">
    <source>
        <dbReference type="ARBA" id="ARBA00022692"/>
    </source>
</evidence>
<evidence type="ECO:0000313" key="7">
    <source>
        <dbReference type="EMBL" id="ATG44300.1"/>
    </source>
</evidence>
<dbReference type="SUPFAM" id="SSF90123">
    <property type="entry name" value="ABC transporter transmembrane region"/>
    <property type="match status" value="1"/>
</dbReference>
<accession>A0AAN1GSG9</accession>
<feature type="transmembrane region" description="Helical" evidence="5">
    <location>
        <begin position="30"/>
        <end position="51"/>
    </location>
</feature>
<sequence length="296" mass="32168">MRSSTRRRVAPLTDRPLTLRGLLRAFWPQISVTWGLTLAEVVMFALIPLLIGKAIDGLLIADLGAFIQLGAVLGGLVLLGTLRRVYDTRAYGLMRVELGKELARRSAGTPVSQLNARLGMGRELVDFLESEAPASMTAVVRVLAALVILAGFHPLLASSAMAALAATMLIYGLAHKRFFQLNATLNARAEQQVGVLSTRSTPRLGAHLLSLRKSEIRISDTEGLIYGLIFTALLGMEMFNLWFATQSLGVTAGSVFSIVTYSWDFVESALILPMTLQTLSRLSEITARINQLEGVE</sequence>